<dbReference type="AlphaFoldDB" id="A0A081BI69"/>
<reference evidence="1" key="1">
    <citation type="journal article" date="2014" name="Genome Announc.">
        <title>Draft Genome Sequence of Lactobacillus oryzae Strain SG293T.</title>
        <authorList>
            <person name="Tanizawa Y."/>
            <person name="Fujisawa T."/>
            <person name="Mochizuki T."/>
            <person name="Kaminuma E."/>
            <person name="Nakamura Y."/>
            <person name="Tohno M."/>
        </authorList>
    </citation>
    <scope>NUCLEOTIDE SEQUENCE [LARGE SCALE GENOMIC DNA]</scope>
    <source>
        <strain evidence="1">SG293</strain>
    </source>
</reference>
<evidence type="ECO:0000313" key="1">
    <source>
        <dbReference type="EMBL" id="GAK47737.1"/>
    </source>
</evidence>
<protein>
    <submittedName>
        <fullName evidence="1">Uncharacterized protein</fullName>
    </submittedName>
</protein>
<accession>A0A081BI69</accession>
<evidence type="ECO:0000313" key="2">
    <source>
        <dbReference type="Proteomes" id="UP000028700"/>
    </source>
</evidence>
<dbReference type="Proteomes" id="UP000028700">
    <property type="component" value="Unassembled WGS sequence"/>
</dbReference>
<dbReference type="RefSeq" id="WP_034527359.1">
    <property type="nucleotide sequence ID" value="NZ_BBAZ01000001.1"/>
</dbReference>
<proteinExistence type="predicted"/>
<name>A0A081BI69_9LACO</name>
<dbReference type="EMBL" id="BBJM01000011">
    <property type="protein sequence ID" value="GAK47737.1"/>
    <property type="molecule type" value="Genomic_DNA"/>
</dbReference>
<keyword evidence="2" id="KW-1185">Reference proteome</keyword>
<dbReference type="STRING" id="1291743.LOSG293_110530"/>
<gene>
    <name evidence="1" type="ORF">LOSG293_110530</name>
</gene>
<comment type="caution">
    <text evidence="1">The sequence shown here is derived from an EMBL/GenBank/DDBJ whole genome shotgun (WGS) entry which is preliminary data.</text>
</comment>
<sequence length="82" mass="9526">MTEIKSGLVFWVHNAYPIYDKLFGVRMLQIYVAYHVEEVLNMTVKVSYSNGGLEHYMYFDADSLQEVFNSPNTVVFTKEHGI</sequence>
<organism evidence="1 2">
    <name type="scientific">Secundilactobacillus oryzae JCM 18671</name>
    <dbReference type="NCBI Taxonomy" id="1291743"/>
    <lineage>
        <taxon>Bacteria</taxon>
        <taxon>Bacillati</taxon>
        <taxon>Bacillota</taxon>
        <taxon>Bacilli</taxon>
        <taxon>Lactobacillales</taxon>
        <taxon>Lactobacillaceae</taxon>
        <taxon>Secundilactobacillus</taxon>
    </lineage>
</organism>